<dbReference type="EMBL" id="KN838603">
    <property type="protein sequence ID" value="KIK01704.1"/>
    <property type="molecule type" value="Genomic_DNA"/>
</dbReference>
<dbReference type="HOGENOM" id="CLU_3092987_0_0_1"/>
<feature type="region of interest" description="Disordered" evidence="1">
    <location>
        <begin position="1"/>
        <end position="40"/>
    </location>
</feature>
<evidence type="ECO:0000256" key="1">
    <source>
        <dbReference type="SAM" id="MobiDB-lite"/>
    </source>
</evidence>
<evidence type="ECO:0000313" key="2">
    <source>
        <dbReference type="EMBL" id="KIK01704.1"/>
    </source>
</evidence>
<organism evidence="2 3">
    <name type="scientific">Laccaria amethystina LaAM-08-1</name>
    <dbReference type="NCBI Taxonomy" id="1095629"/>
    <lineage>
        <taxon>Eukaryota</taxon>
        <taxon>Fungi</taxon>
        <taxon>Dikarya</taxon>
        <taxon>Basidiomycota</taxon>
        <taxon>Agaricomycotina</taxon>
        <taxon>Agaricomycetes</taxon>
        <taxon>Agaricomycetidae</taxon>
        <taxon>Agaricales</taxon>
        <taxon>Agaricineae</taxon>
        <taxon>Hydnangiaceae</taxon>
        <taxon>Laccaria</taxon>
    </lineage>
</organism>
<dbReference type="AlphaFoldDB" id="A0A0C9XJN3"/>
<sequence length="53" mass="6241">MHKSNRKIQNTSKSLHVEPEMDEDELPPTKQVTPVPHDNDIYVNEEERALMLR</sequence>
<keyword evidence="3" id="KW-1185">Reference proteome</keyword>
<gene>
    <name evidence="2" type="ORF">K443DRAFT_678244</name>
</gene>
<accession>A0A0C9XJN3</accession>
<reference evidence="3" key="2">
    <citation type="submission" date="2015-01" db="EMBL/GenBank/DDBJ databases">
        <title>Evolutionary Origins and Diversification of the Mycorrhizal Mutualists.</title>
        <authorList>
            <consortium name="DOE Joint Genome Institute"/>
            <consortium name="Mycorrhizal Genomics Consortium"/>
            <person name="Kohler A."/>
            <person name="Kuo A."/>
            <person name="Nagy L.G."/>
            <person name="Floudas D."/>
            <person name="Copeland A."/>
            <person name="Barry K.W."/>
            <person name="Cichocki N."/>
            <person name="Veneault-Fourrey C."/>
            <person name="LaButti K."/>
            <person name="Lindquist E.A."/>
            <person name="Lipzen A."/>
            <person name="Lundell T."/>
            <person name="Morin E."/>
            <person name="Murat C."/>
            <person name="Riley R."/>
            <person name="Ohm R."/>
            <person name="Sun H."/>
            <person name="Tunlid A."/>
            <person name="Henrissat B."/>
            <person name="Grigoriev I.V."/>
            <person name="Hibbett D.S."/>
            <person name="Martin F."/>
        </authorList>
    </citation>
    <scope>NUCLEOTIDE SEQUENCE [LARGE SCALE GENOMIC DNA]</scope>
    <source>
        <strain evidence="3">LaAM-08-1</strain>
    </source>
</reference>
<dbReference type="Proteomes" id="UP000054477">
    <property type="component" value="Unassembled WGS sequence"/>
</dbReference>
<evidence type="ECO:0000313" key="3">
    <source>
        <dbReference type="Proteomes" id="UP000054477"/>
    </source>
</evidence>
<protein>
    <submittedName>
        <fullName evidence="2">Uncharacterized protein</fullName>
    </submittedName>
</protein>
<name>A0A0C9XJN3_9AGAR</name>
<reference evidence="2 3" key="1">
    <citation type="submission" date="2014-04" db="EMBL/GenBank/DDBJ databases">
        <authorList>
            <consortium name="DOE Joint Genome Institute"/>
            <person name="Kuo A."/>
            <person name="Kohler A."/>
            <person name="Nagy L.G."/>
            <person name="Floudas D."/>
            <person name="Copeland A."/>
            <person name="Barry K.W."/>
            <person name="Cichocki N."/>
            <person name="Veneault-Fourrey C."/>
            <person name="LaButti K."/>
            <person name="Lindquist E.A."/>
            <person name="Lipzen A."/>
            <person name="Lundell T."/>
            <person name="Morin E."/>
            <person name="Murat C."/>
            <person name="Sun H."/>
            <person name="Tunlid A."/>
            <person name="Henrissat B."/>
            <person name="Grigoriev I.V."/>
            <person name="Hibbett D.S."/>
            <person name="Martin F."/>
            <person name="Nordberg H.P."/>
            <person name="Cantor M.N."/>
            <person name="Hua S.X."/>
        </authorList>
    </citation>
    <scope>NUCLEOTIDE SEQUENCE [LARGE SCALE GENOMIC DNA]</scope>
    <source>
        <strain evidence="2 3">LaAM-08-1</strain>
    </source>
</reference>
<proteinExistence type="predicted"/>